<name>A0A6C0IFU4_9ZZZZ</name>
<dbReference type="PANTHER" id="PTHR45661:SF3">
    <property type="entry name" value="IG-LIKE DOMAIN-CONTAINING PROTEIN"/>
    <property type="match status" value="1"/>
</dbReference>
<dbReference type="InterPro" id="IPR053139">
    <property type="entry name" value="Surface_bspA-like"/>
</dbReference>
<dbReference type="PANTHER" id="PTHR45661">
    <property type="entry name" value="SURFACE ANTIGEN"/>
    <property type="match status" value="1"/>
</dbReference>
<accession>A0A6C0IFU4</accession>
<dbReference type="Gene3D" id="3.40.50.12480">
    <property type="match status" value="2"/>
</dbReference>
<dbReference type="Gene3D" id="3.80.10.10">
    <property type="entry name" value="Ribonuclease Inhibitor"/>
    <property type="match status" value="9"/>
</dbReference>
<organism evidence="1">
    <name type="scientific">viral metagenome</name>
    <dbReference type="NCBI Taxonomy" id="1070528"/>
    <lineage>
        <taxon>unclassified sequences</taxon>
        <taxon>metagenomes</taxon>
        <taxon>organismal metagenomes</taxon>
    </lineage>
</organism>
<evidence type="ECO:0000313" key="1">
    <source>
        <dbReference type="EMBL" id="QHT91802.1"/>
    </source>
</evidence>
<dbReference type="InterPro" id="IPR032675">
    <property type="entry name" value="LRR_dom_sf"/>
</dbReference>
<reference evidence="1" key="1">
    <citation type="journal article" date="2020" name="Nature">
        <title>Giant virus diversity and host interactions through global metagenomics.</title>
        <authorList>
            <person name="Schulz F."/>
            <person name="Roux S."/>
            <person name="Paez-Espino D."/>
            <person name="Jungbluth S."/>
            <person name="Walsh D.A."/>
            <person name="Denef V.J."/>
            <person name="McMahon K.D."/>
            <person name="Konstantinidis K.T."/>
            <person name="Eloe-Fadrosh E.A."/>
            <person name="Kyrpides N.C."/>
            <person name="Woyke T."/>
        </authorList>
    </citation>
    <scope>NUCLEOTIDE SEQUENCE</scope>
    <source>
        <strain evidence="1">GVMAG-M-3300023184-86</strain>
    </source>
</reference>
<proteinExistence type="predicted"/>
<dbReference type="Pfam" id="PF13306">
    <property type="entry name" value="LRR_5"/>
    <property type="match status" value="9"/>
</dbReference>
<dbReference type="EMBL" id="MN740169">
    <property type="protein sequence ID" value="QHT91802.1"/>
    <property type="molecule type" value="Genomic_DNA"/>
</dbReference>
<protein>
    <submittedName>
        <fullName evidence="1">Uncharacterized protein</fullName>
    </submittedName>
</protein>
<dbReference type="InterPro" id="IPR026906">
    <property type="entry name" value="LRR_5"/>
</dbReference>
<dbReference type="SUPFAM" id="SSF52058">
    <property type="entry name" value="L domain-like"/>
    <property type="match status" value="6"/>
</dbReference>
<sequence>MSFTINYGTYTLKYTPSGSAVSLIGYTGSPQNISLSSTITNGSNTYTLTYINISAFQFCTNLTSINIPSSVTNIGNYAFSNCINLRSVTVNSYISNFGYAFFGLNNIGLQITFNYNDIIPIGACNGRTNMTNVVFGPITGIDDYAFDNCSSLTSITIPASVTSILESAFAGCTNLISVTFNGNIPIISTGNFGITGDTVNYKIYATNQQNFQGLFTNYVPIAATYTFEYVIYNFLDSSNVSVTGFSSPPNPWNLVIPSSITYNSNIYNVVTISLNAFNGCTPLASVIIPSSVLFIDVNAFTVCNSLTSINIPSSVTNMGNYAFSSCIKLVNITVNSYIPNLGVAFFGLNNIGLQFTFNYNDIIPDGTCNGRSNMTSVIIGPYIKSIGSVAFQNCSSLTSVSIPASVTSILESAFAGCTNLISVTFNGDIPNISSGNFGIIGDTVNYKIYVQNQQNFQGLFTNYVTTASTYTYYNVIYNFLNGSNVSIIGFVSPPSKWDLIIPSSITYNSNIYNVVNIDSNAFKLCSTLTNIQIPNSVTNIGSNAFQNCSSLKNINIPNLITNITSFAFQNCYSLKNIIIPNLVTNIDVSAFQSCSGLTSINIPNLVNNIGTSAFQSCSGLNNIIIPNSVTNIGTSAFQSCSGLTSINIPNLVNNIGVSVFQSCSGLNSVIIPNSVTNIGTSAFQNCSGLTNINISTSLINIGVNAFQSCSGLNSVIIPNSVTNIDTGAFQLCSGLTNIIIPNLVNNIGSNAFQNCSGLTNLIIPNLVNNIGSNAFQNCSGLTSISIPSSVTIIQTSTFQNCNSLSNVIFNGDIPNISSGNFIIAGDTAYYNIYAKNQEIIPSFFSKSVFFTYTYQNVIYNFLDRSNVSIVGFENPTPNPWNLIIPSSVTYYSSVYSVVDISSNTFQNCSGLASISIPNSVTNIGLSAFNNCSNLINVSLPNNIKILNNTVFFNCISLTSITIPNSVTNIGTSAFQNCDSLTSVTFNGDIPNISTGNFTITGDTAYCNIYAKNQEIIPSFFSKSVFFTYAYQNVIYNFLDSSNVSIVGFSNPIPIPWNLIIPSSITYYSAVYNVVDISSNAFQNCSGLNSIIIPSSVTNIGTSAFQNCDSLTSVTFNGDIPNISSGNFGIQGSTVYYYIYVTNQQNFQGLFTYYVPFPFTDQNVIYNFLDSSNVSIVGFSNPTPNPWNLIISSLITYYSAVYNVVDISSNAFQGCSGLTSIIIPSSVTNIGTSAFQSCPNLTSVTFNGNIPTIGSGNFGIQGSTVYYYIYVTNQQNFQGLFTYYVPFPFTYNNVIYNFLDSSNVSIVGFSNPTPIPWILIIPSSITYNSSLYNVVDISSNAFQNSSSLISVSIDNSVTNIGSNAFNNCSNLANVSLPNNITILNENIFYNCYKLINIIIPYSVTKISSNVFKNCRNLTSIFIPSSVIYIEQQAFFGCISLVSVTFNSNIPTIGSGNFGIRGDTAYYYNGALNTDILSSFFTNVECIDCPQPEKPCVLKCDKNKWDKFKFTSVGNNPNISYKQQMSIKINNTLGGNVHYGGYYLGKPVQVNYLGRTEGQPGGSGAPLRNRF</sequence>